<protein>
    <recommendedName>
        <fullName evidence="4">DFP2-like protein</fullName>
    </recommendedName>
</protein>
<feature type="chain" id="PRO_5012508589" description="DFP2-like protein" evidence="1">
    <location>
        <begin position="18"/>
        <end position="80"/>
    </location>
</feature>
<gene>
    <name evidence="2" type="ORF">BLA29_014092</name>
</gene>
<accession>A0A1Y3ALA3</accession>
<proteinExistence type="predicted"/>
<dbReference type="Proteomes" id="UP000194236">
    <property type="component" value="Unassembled WGS sequence"/>
</dbReference>
<organism evidence="2 3">
    <name type="scientific">Euroglyphus maynei</name>
    <name type="common">Mayne's house dust mite</name>
    <dbReference type="NCBI Taxonomy" id="6958"/>
    <lineage>
        <taxon>Eukaryota</taxon>
        <taxon>Metazoa</taxon>
        <taxon>Ecdysozoa</taxon>
        <taxon>Arthropoda</taxon>
        <taxon>Chelicerata</taxon>
        <taxon>Arachnida</taxon>
        <taxon>Acari</taxon>
        <taxon>Acariformes</taxon>
        <taxon>Sarcoptiformes</taxon>
        <taxon>Astigmata</taxon>
        <taxon>Psoroptidia</taxon>
        <taxon>Analgoidea</taxon>
        <taxon>Pyroglyphidae</taxon>
        <taxon>Pyroglyphinae</taxon>
        <taxon>Euroglyphus</taxon>
    </lineage>
</organism>
<keyword evidence="1" id="KW-0732">Signal</keyword>
<name>A0A1Y3ALA3_EURMA</name>
<evidence type="ECO:0000313" key="2">
    <source>
        <dbReference type="EMBL" id="OTF69231.1"/>
    </source>
</evidence>
<dbReference type="EMBL" id="MUJZ01071570">
    <property type="protein sequence ID" value="OTF69231.1"/>
    <property type="molecule type" value="Genomic_DNA"/>
</dbReference>
<keyword evidence="3" id="KW-1185">Reference proteome</keyword>
<comment type="caution">
    <text evidence="2">The sequence shown here is derived from an EMBL/GenBank/DDBJ whole genome shotgun (WGS) entry which is preliminary data.</text>
</comment>
<dbReference type="AlphaFoldDB" id="A0A1Y3ALA3"/>
<reference evidence="2 3" key="1">
    <citation type="submission" date="2017-03" db="EMBL/GenBank/DDBJ databases">
        <title>Genome Survey of Euroglyphus maynei.</title>
        <authorList>
            <person name="Arlian L.G."/>
            <person name="Morgan M.S."/>
            <person name="Rider S.D."/>
        </authorList>
    </citation>
    <scope>NUCLEOTIDE SEQUENCE [LARGE SCALE GENOMIC DNA]</scope>
    <source>
        <strain evidence="2">Arlian Lab</strain>
        <tissue evidence="2">Whole body</tissue>
    </source>
</reference>
<feature type="signal peptide" evidence="1">
    <location>
        <begin position="1"/>
        <end position="17"/>
    </location>
</feature>
<feature type="non-terminal residue" evidence="2">
    <location>
        <position position="80"/>
    </location>
</feature>
<evidence type="ECO:0000313" key="3">
    <source>
        <dbReference type="Proteomes" id="UP000194236"/>
    </source>
</evidence>
<evidence type="ECO:0008006" key="4">
    <source>
        <dbReference type="Google" id="ProtNLM"/>
    </source>
</evidence>
<sequence length="80" mass="7477">MQKILLTVLAVANIIEANNDEKQRTLGAAALAETALPALGLGTGLTGLGLGGGLPGLGLGSGLSGLGLGTGLGLGGLSGL</sequence>
<evidence type="ECO:0000256" key="1">
    <source>
        <dbReference type="SAM" id="SignalP"/>
    </source>
</evidence>